<comment type="caution">
    <text evidence="3">The sequence shown here is derived from an EMBL/GenBank/DDBJ whole genome shotgun (WGS) entry which is preliminary data.</text>
</comment>
<dbReference type="PANTHER" id="PTHR12455">
    <property type="entry name" value="NUCLEOLAR COMPLEX PROTEIN 4"/>
    <property type="match status" value="1"/>
</dbReference>
<dbReference type="GO" id="GO:0032040">
    <property type="term" value="C:small-subunit processome"/>
    <property type="evidence" value="ECO:0007669"/>
    <property type="project" value="TreeGrafter"/>
</dbReference>
<dbReference type="AlphaFoldDB" id="A0A812CR44"/>
<evidence type="ECO:0000256" key="1">
    <source>
        <dbReference type="ARBA" id="ARBA00007797"/>
    </source>
</evidence>
<name>A0A812CR44_ACAPH</name>
<protein>
    <submittedName>
        <fullName evidence="3">NOC4</fullName>
    </submittedName>
</protein>
<evidence type="ECO:0000259" key="2">
    <source>
        <dbReference type="Pfam" id="PF03914"/>
    </source>
</evidence>
<dbReference type="GO" id="GO:0042254">
    <property type="term" value="P:ribosome biogenesis"/>
    <property type="evidence" value="ECO:0007669"/>
    <property type="project" value="InterPro"/>
</dbReference>
<comment type="similarity">
    <text evidence="1">Belongs to the CBF/MAK21 family.</text>
</comment>
<dbReference type="Proteomes" id="UP000597762">
    <property type="component" value="Unassembled WGS sequence"/>
</dbReference>
<organism evidence="3 4">
    <name type="scientific">Acanthosepion pharaonis</name>
    <name type="common">Pharaoh cuttlefish</name>
    <name type="synonym">Sepia pharaonis</name>
    <dbReference type="NCBI Taxonomy" id="158019"/>
    <lineage>
        <taxon>Eukaryota</taxon>
        <taxon>Metazoa</taxon>
        <taxon>Spiralia</taxon>
        <taxon>Lophotrochozoa</taxon>
        <taxon>Mollusca</taxon>
        <taxon>Cephalopoda</taxon>
        <taxon>Coleoidea</taxon>
        <taxon>Decapodiformes</taxon>
        <taxon>Sepiida</taxon>
        <taxon>Sepiina</taxon>
        <taxon>Sepiidae</taxon>
        <taxon>Acanthosepion</taxon>
    </lineage>
</organism>
<reference evidence="3" key="1">
    <citation type="submission" date="2021-01" db="EMBL/GenBank/DDBJ databases">
        <authorList>
            <person name="Li R."/>
            <person name="Bekaert M."/>
        </authorList>
    </citation>
    <scope>NUCLEOTIDE SEQUENCE</scope>
    <source>
        <strain evidence="3">Farmed</strain>
    </source>
</reference>
<dbReference type="EMBL" id="CAHIKZ030001892">
    <property type="protein sequence ID" value="CAE1276641.1"/>
    <property type="molecule type" value="Genomic_DNA"/>
</dbReference>
<feature type="domain" description="CCAAT-binding factor" evidence="2">
    <location>
        <begin position="265"/>
        <end position="411"/>
    </location>
</feature>
<gene>
    <name evidence="3" type="ORF">SPHA_40152</name>
</gene>
<proteinExistence type="inferred from homology"/>
<dbReference type="InterPro" id="IPR005612">
    <property type="entry name" value="CCAAT-binding_factor"/>
</dbReference>
<sequence length="475" mass="55184">MKKKAVLADRKNANNIADLISYMEAAKPKILFLCISSLQDIFEKFLVTNEMMVEHSSKCSNNEKTYKLWLVEKYKKFCHSLVDFLQHDEKNIVNMSLLTLSNFFKLEQEYFASDSPCQAVWPNVVQKLLDNSSDIQSMLFPVSFIFEEYSARHIFLTSFLESIHAKLPQQMSNTFLNNAFCCLEMVSTEINKVLVSEQEQLSESTHKEKKLLSSCWLEFLKHQLPMNLYKRVLVIIPDKVIPCLTNPLKLSDFLTHSYSRGGVISLLALSGIFILIDKHNLNYPEFYPKLYSLMNPSIFHTKYRARFFYNLDLFLSSTHLPAYMTSAFIKKLSKISLHAPPHGLMSCVPLIYNLINRHKTCRILIDRTEQQRFTTDPYDPNEKDLSKCNAIESSLWELKTLQQHYSPAVAQKCQKIDHLRNSQIPIAELLETSADDMFGRELEYGQKIKDTPINLFRPQGILNNQDNKFSFWCME</sequence>
<dbReference type="Pfam" id="PF03914">
    <property type="entry name" value="CBF"/>
    <property type="match status" value="1"/>
</dbReference>
<accession>A0A812CR44</accession>
<dbReference type="InterPro" id="IPR027193">
    <property type="entry name" value="Noc4"/>
</dbReference>
<evidence type="ECO:0000313" key="4">
    <source>
        <dbReference type="Proteomes" id="UP000597762"/>
    </source>
</evidence>
<keyword evidence="4" id="KW-1185">Reference proteome</keyword>
<dbReference type="GO" id="GO:0030692">
    <property type="term" value="C:Noc4p-Nop14p complex"/>
    <property type="evidence" value="ECO:0007669"/>
    <property type="project" value="TreeGrafter"/>
</dbReference>
<evidence type="ECO:0000313" key="3">
    <source>
        <dbReference type="EMBL" id="CAE1276641.1"/>
    </source>
</evidence>
<dbReference type="PANTHER" id="PTHR12455:SF0">
    <property type="entry name" value="NUCLEOLAR COMPLEX PROTEIN 4 HOMOLOG"/>
    <property type="match status" value="1"/>
</dbReference>
<dbReference type="OrthoDB" id="10263185at2759"/>